<keyword evidence="6 8" id="KW-0139">CF(1)</keyword>
<sequence length="178" mass="19186">MAELSTLARPYAKAAFEYADSANALAEWSTQLATAAAVAQADTIKKVLASPSLTSEQQAQIFIDVCGDALTVKAQNFIKVLAENKRLSLLAEIYALYEAFRANREKTVDVDIATAFELDADLQDQLAKALTSKLEREVRVQANIDKSLIGGVIIRAADVVIDASIRGRLAKLGEAMKA</sequence>
<evidence type="ECO:0000256" key="7">
    <source>
        <dbReference type="ARBA" id="ARBA00023310"/>
    </source>
</evidence>
<comment type="function">
    <text evidence="8">F(1)F(0) ATP synthase produces ATP from ADP in the presence of a proton or sodium gradient. F-type ATPases consist of two structural domains, F(1) containing the extramembraneous catalytic core and F(0) containing the membrane proton channel, linked together by a central stalk and a peripheral stalk. During catalysis, ATP synthesis in the catalytic domain of F(1) is coupled via a rotary mechanism of the central stalk subunits to proton translocation.</text>
</comment>
<dbReference type="GO" id="GO:0005886">
    <property type="term" value="C:plasma membrane"/>
    <property type="evidence" value="ECO:0007669"/>
    <property type="project" value="UniProtKB-SubCell"/>
</dbReference>
<proteinExistence type="inferred from homology"/>
<evidence type="ECO:0000256" key="2">
    <source>
        <dbReference type="ARBA" id="ARBA00022448"/>
    </source>
</evidence>
<comment type="similarity">
    <text evidence="8">Belongs to the ATPase delta chain family.</text>
</comment>
<evidence type="ECO:0000256" key="5">
    <source>
        <dbReference type="ARBA" id="ARBA00023136"/>
    </source>
</evidence>
<gene>
    <name evidence="8" type="primary">atpH</name>
    <name evidence="9" type="ORF">O0V09_04265</name>
</gene>
<evidence type="ECO:0000313" key="9">
    <source>
        <dbReference type="EMBL" id="MCZ0864398.1"/>
    </source>
</evidence>
<dbReference type="EMBL" id="JAPTGG010000003">
    <property type="protein sequence ID" value="MCZ0864398.1"/>
    <property type="molecule type" value="Genomic_DNA"/>
</dbReference>
<dbReference type="Pfam" id="PF00213">
    <property type="entry name" value="OSCP"/>
    <property type="match status" value="1"/>
</dbReference>
<protein>
    <recommendedName>
        <fullName evidence="8">ATP synthase subunit delta</fullName>
    </recommendedName>
    <alternativeName>
        <fullName evidence="8">ATP synthase F(1) sector subunit delta</fullName>
    </alternativeName>
    <alternativeName>
        <fullName evidence="8">F-type ATPase subunit delta</fullName>
        <shortName evidence="8">F-ATPase subunit delta</shortName>
    </alternativeName>
</protein>
<reference evidence="9 10" key="1">
    <citation type="submission" date="2022-12" db="EMBL/GenBank/DDBJ databases">
        <title>Dasania phycosphaerae sp. nov., isolated from particulate material of the south coast of Korea.</title>
        <authorList>
            <person name="Jiang Y."/>
        </authorList>
    </citation>
    <scope>NUCLEOTIDE SEQUENCE [LARGE SCALE GENOMIC DNA]</scope>
    <source>
        <strain evidence="9 10">GY-19</strain>
    </source>
</reference>
<keyword evidence="7 8" id="KW-0066">ATP synthesis</keyword>
<accession>A0A9J6RI85</accession>
<keyword evidence="8" id="KW-1003">Cell membrane</keyword>
<dbReference type="PRINTS" id="PR00125">
    <property type="entry name" value="ATPASEDELTA"/>
</dbReference>
<dbReference type="PANTHER" id="PTHR11910">
    <property type="entry name" value="ATP SYNTHASE DELTA CHAIN"/>
    <property type="match status" value="1"/>
</dbReference>
<evidence type="ECO:0000256" key="8">
    <source>
        <dbReference type="HAMAP-Rule" id="MF_01416"/>
    </source>
</evidence>
<dbReference type="InterPro" id="IPR026015">
    <property type="entry name" value="ATP_synth_OSCP/delta_N_sf"/>
</dbReference>
<dbReference type="GO" id="GO:0046933">
    <property type="term" value="F:proton-transporting ATP synthase activity, rotational mechanism"/>
    <property type="evidence" value="ECO:0007669"/>
    <property type="project" value="UniProtKB-UniRule"/>
</dbReference>
<keyword evidence="2 8" id="KW-0813">Transport</keyword>
<organism evidence="9 10">
    <name type="scientific">Dasania phycosphaerae</name>
    <dbReference type="NCBI Taxonomy" id="2950436"/>
    <lineage>
        <taxon>Bacteria</taxon>
        <taxon>Pseudomonadati</taxon>
        <taxon>Pseudomonadota</taxon>
        <taxon>Gammaproteobacteria</taxon>
        <taxon>Cellvibrionales</taxon>
        <taxon>Spongiibacteraceae</taxon>
        <taxon>Dasania</taxon>
    </lineage>
</organism>
<keyword evidence="3 8" id="KW-0375">Hydrogen ion transport</keyword>
<evidence type="ECO:0000256" key="6">
    <source>
        <dbReference type="ARBA" id="ARBA00023196"/>
    </source>
</evidence>
<dbReference type="GO" id="GO:0045259">
    <property type="term" value="C:proton-transporting ATP synthase complex"/>
    <property type="evidence" value="ECO:0007669"/>
    <property type="project" value="UniProtKB-KW"/>
</dbReference>
<dbReference type="AlphaFoldDB" id="A0A9J6RI85"/>
<dbReference type="NCBIfam" id="NF004402">
    <property type="entry name" value="PRK05758.2-2"/>
    <property type="match status" value="1"/>
</dbReference>
<comment type="function">
    <text evidence="8">This protein is part of the stalk that links CF(0) to CF(1). It either transmits conformational changes from CF(0) to CF(1) or is implicated in proton conduction.</text>
</comment>
<keyword evidence="10" id="KW-1185">Reference proteome</keyword>
<evidence type="ECO:0000256" key="1">
    <source>
        <dbReference type="ARBA" id="ARBA00004370"/>
    </source>
</evidence>
<dbReference type="NCBIfam" id="TIGR01145">
    <property type="entry name" value="ATP_synt_delta"/>
    <property type="match status" value="1"/>
</dbReference>
<dbReference type="RefSeq" id="WP_258330555.1">
    <property type="nucleotide sequence ID" value="NZ_JAPTGG010000003.1"/>
</dbReference>
<keyword evidence="5 8" id="KW-0472">Membrane</keyword>
<evidence type="ECO:0000313" key="10">
    <source>
        <dbReference type="Proteomes" id="UP001069090"/>
    </source>
</evidence>
<name>A0A9J6RI85_9GAMM</name>
<evidence type="ECO:0000256" key="4">
    <source>
        <dbReference type="ARBA" id="ARBA00023065"/>
    </source>
</evidence>
<dbReference type="HAMAP" id="MF_01416">
    <property type="entry name" value="ATP_synth_delta_bact"/>
    <property type="match status" value="1"/>
</dbReference>
<comment type="caution">
    <text evidence="9">The sequence shown here is derived from an EMBL/GenBank/DDBJ whole genome shotgun (WGS) entry which is preliminary data.</text>
</comment>
<keyword evidence="4 8" id="KW-0406">Ion transport</keyword>
<evidence type="ECO:0000256" key="3">
    <source>
        <dbReference type="ARBA" id="ARBA00022781"/>
    </source>
</evidence>
<dbReference type="InterPro" id="IPR000711">
    <property type="entry name" value="ATPase_OSCP/dsu"/>
</dbReference>
<dbReference type="Proteomes" id="UP001069090">
    <property type="component" value="Unassembled WGS sequence"/>
</dbReference>
<dbReference type="Gene3D" id="1.10.520.20">
    <property type="entry name" value="N-terminal domain of the delta subunit of the F1F0-ATP synthase"/>
    <property type="match status" value="1"/>
</dbReference>
<comment type="subcellular location">
    <subcellularLocation>
        <location evidence="8">Cell membrane</location>
        <topology evidence="8">Peripheral membrane protein</topology>
    </subcellularLocation>
    <subcellularLocation>
        <location evidence="1">Membrane</location>
    </subcellularLocation>
</comment>
<dbReference type="SUPFAM" id="SSF47928">
    <property type="entry name" value="N-terminal domain of the delta subunit of the F1F0-ATP synthase"/>
    <property type="match status" value="1"/>
</dbReference>